<reference evidence="1 2" key="1">
    <citation type="submission" date="2011-08" db="EMBL/GenBank/DDBJ databases">
        <title>The Genome Sequence of Selenomonas noxia F0398.</title>
        <authorList>
            <consortium name="The Broad Institute Genome Sequencing Platform"/>
            <person name="Earl A."/>
            <person name="Ward D."/>
            <person name="Feldgarden M."/>
            <person name="Gevers D."/>
            <person name="Izard J."/>
            <person name="Ganesan A."/>
            <person name="Blanton J.M."/>
            <person name="Baranova O.V."/>
            <person name="Tanner A.C."/>
            <person name="Dewhirst F.E."/>
            <person name="Young S.K."/>
            <person name="Zeng Q."/>
            <person name="Gargeya S."/>
            <person name="Fitzgerald M."/>
            <person name="Haas B."/>
            <person name="Abouelleil A."/>
            <person name="Alvarado L."/>
            <person name="Arachchi H.M."/>
            <person name="Berlin A."/>
            <person name="Brown A."/>
            <person name="Chapman S.B."/>
            <person name="Chen Z."/>
            <person name="Dunbar C."/>
            <person name="Freedman E."/>
            <person name="Gearin G."/>
            <person name="Gellesch M."/>
            <person name="Goldberg J."/>
            <person name="Griggs A."/>
            <person name="Gujja S."/>
            <person name="Heiman D."/>
            <person name="Howarth C."/>
            <person name="Larson L."/>
            <person name="Lui A."/>
            <person name="MacDonald P.J.P."/>
            <person name="Montmayeur A."/>
            <person name="Murphy C."/>
            <person name="Neiman D."/>
            <person name="Pearson M."/>
            <person name="Priest M."/>
            <person name="Roberts A."/>
            <person name="Saif S."/>
            <person name="Shea T."/>
            <person name="Shenoy N."/>
            <person name="Sisk P."/>
            <person name="Stolte C."/>
            <person name="Sykes S."/>
            <person name="Wortman J."/>
            <person name="Nusbaum C."/>
            <person name="Birren B."/>
        </authorList>
    </citation>
    <scope>NUCLEOTIDE SEQUENCE [LARGE SCALE GENOMIC DNA]</scope>
    <source>
        <strain evidence="1 2">F0398</strain>
    </source>
</reference>
<name>A0ABP2MTA8_9FIRM</name>
<keyword evidence="2" id="KW-1185">Reference proteome</keyword>
<evidence type="ECO:0000313" key="2">
    <source>
        <dbReference type="Proteomes" id="UP000003175"/>
    </source>
</evidence>
<dbReference type="GeneID" id="32475841"/>
<protein>
    <submittedName>
        <fullName evidence="1">Uncharacterized protein</fullName>
    </submittedName>
</protein>
<accession>A0ABP2MTA8</accession>
<gene>
    <name evidence="1" type="ORF">HMPREF9432_00595</name>
</gene>
<organism evidence="1 2">
    <name type="scientific">Selenomonas noxia F0398</name>
    <dbReference type="NCBI Taxonomy" id="702437"/>
    <lineage>
        <taxon>Bacteria</taxon>
        <taxon>Bacillati</taxon>
        <taxon>Bacillota</taxon>
        <taxon>Negativicutes</taxon>
        <taxon>Selenomonadales</taxon>
        <taxon>Selenomonadaceae</taxon>
        <taxon>Selenomonas</taxon>
    </lineage>
</organism>
<dbReference type="Proteomes" id="UP000003175">
    <property type="component" value="Unassembled WGS sequence"/>
</dbReference>
<proteinExistence type="predicted"/>
<dbReference type="RefSeq" id="WP_006694987.1">
    <property type="nucleotide sequence ID" value="NZ_JH376857.1"/>
</dbReference>
<comment type="caution">
    <text evidence="1">The sequence shown here is derived from an EMBL/GenBank/DDBJ whole genome shotgun (WGS) entry which is preliminary data.</text>
</comment>
<evidence type="ECO:0000313" key="1">
    <source>
        <dbReference type="EMBL" id="EHG26094.1"/>
    </source>
</evidence>
<sequence>MTIEGAVIIEKGVTFAVIHVDPSVTRYTIKSTQTRRALMRFFPGMPIILMSLTPDGHPQYYGRKDIADFLRSVRLDQIPWKKYHIV</sequence>
<dbReference type="EMBL" id="ADGH01000003">
    <property type="protein sequence ID" value="EHG26094.1"/>
    <property type="molecule type" value="Genomic_DNA"/>
</dbReference>